<dbReference type="GO" id="GO:0043139">
    <property type="term" value="F:5'-3' DNA helicase activity"/>
    <property type="evidence" value="ECO:0007669"/>
    <property type="project" value="UniProtKB-EC"/>
</dbReference>
<reference evidence="6" key="4">
    <citation type="journal article" date="2023" name="Microbiol. Resour. Announc.">
        <title>Complete Genome Sequence of Vulcanisaeta souniana Strain IC-059, a Hyperthermophilic Archaeon Isolated from Hot Spring Water in Japan.</title>
        <authorList>
            <person name="Kato S."/>
            <person name="Itoh T."/>
            <person name="Wu L."/>
            <person name="Ma J."/>
            <person name="Ohkuma M."/>
        </authorList>
    </citation>
    <scope>NUCLEOTIDE SEQUENCE</scope>
    <source>
        <strain evidence="6">JCM 11219</strain>
    </source>
</reference>
<dbReference type="Pfam" id="PF01935">
    <property type="entry name" value="DUF87"/>
    <property type="match status" value="1"/>
</dbReference>
<comment type="catalytic activity">
    <reaction evidence="4">
        <text>ATP + H2O = ADP + phosphate + H(+)</text>
        <dbReference type="Rhea" id="RHEA:13065"/>
        <dbReference type="ChEBI" id="CHEBI:15377"/>
        <dbReference type="ChEBI" id="CHEBI:15378"/>
        <dbReference type="ChEBI" id="CHEBI:30616"/>
        <dbReference type="ChEBI" id="CHEBI:43474"/>
        <dbReference type="ChEBI" id="CHEBI:456216"/>
        <dbReference type="EC" id="5.6.2.4"/>
    </reaction>
</comment>
<dbReference type="AlphaFoldDB" id="A0A830E633"/>
<evidence type="ECO:0000313" key="7">
    <source>
        <dbReference type="EMBL" id="GGI75187.1"/>
    </source>
</evidence>
<evidence type="ECO:0000259" key="5">
    <source>
        <dbReference type="Pfam" id="PF01935"/>
    </source>
</evidence>
<dbReference type="Proteomes" id="UP000657075">
    <property type="component" value="Unassembled WGS sequence"/>
</dbReference>
<comment type="catalytic activity">
    <reaction evidence="3">
        <text>ATP + H2O = ADP + phosphate + H(+)</text>
        <dbReference type="Rhea" id="RHEA:13065"/>
        <dbReference type="ChEBI" id="CHEBI:15377"/>
        <dbReference type="ChEBI" id="CHEBI:15378"/>
        <dbReference type="ChEBI" id="CHEBI:30616"/>
        <dbReference type="ChEBI" id="CHEBI:43474"/>
        <dbReference type="ChEBI" id="CHEBI:456216"/>
        <dbReference type="EC" id="5.6.2.3"/>
    </reaction>
</comment>
<evidence type="ECO:0000313" key="6">
    <source>
        <dbReference type="EMBL" id="BDR92386.1"/>
    </source>
</evidence>
<dbReference type="SUPFAM" id="SSF52540">
    <property type="entry name" value="P-loop containing nucleoside triphosphate hydrolases"/>
    <property type="match status" value="1"/>
</dbReference>
<evidence type="ECO:0000256" key="3">
    <source>
        <dbReference type="ARBA" id="ARBA00048954"/>
    </source>
</evidence>
<dbReference type="EMBL" id="AP026830">
    <property type="protein sequence ID" value="BDR92386.1"/>
    <property type="molecule type" value="Genomic_DNA"/>
</dbReference>
<dbReference type="GO" id="GO:0043138">
    <property type="term" value="F:3'-5' DNA helicase activity"/>
    <property type="evidence" value="ECO:0007669"/>
    <property type="project" value="UniProtKB-EC"/>
</dbReference>
<accession>A0A830E633</accession>
<comment type="catalytic activity">
    <reaction evidence="2">
        <text>Couples ATP hydrolysis with the unwinding of duplex DNA by translocating in the 3'-5' direction.</text>
        <dbReference type="EC" id="5.6.2.4"/>
    </reaction>
</comment>
<protein>
    <submittedName>
        <fullName evidence="7">ATPase</fullName>
    </submittedName>
</protein>
<dbReference type="Proteomes" id="UP001060771">
    <property type="component" value="Chromosome"/>
</dbReference>
<reference evidence="9" key="3">
    <citation type="submission" date="2022-09" db="EMBL/GenBank/DDBJ databases">
        <title>Complete genome sequence of Vulcanisaeta souniana.</title>
        <authorList>
            <person name="Kato S."/>
            <person name="Itoh T."/>
            <person name="Ohkuma M."/>
        </authorList>
    </citation>
    <scope>NUCLEOTIDE SEQUENCE [LARGE SCALE GENOMIC DNA]</scope>
    <source>
        <strain evidence="9">JCM 11219</strain>
    </source>
</reference>
<dbReference type="InterPro" id="IPR002789">
    <property type="entry name" value="HerA_central"/>
</dbReference>
<organism evidence="7 8">
    <name type="scientific">Vulcanisaeta souniana JCM 11219</name>
    <dbReference type="NCBI Taxonomy" id="1293586"/>
    <lineage>
        <taxon>Archaea</taxon>
        <taxon>Thermoproteota</taxon>
        <taxon>Thermoprotei</taxon>
        <taxon>Thermoproteales</taxon>
        <taxon>Thermoproteaceae</taxon>
        <taxon>Vulcanisaeta</taxon>
    </lineage>
</organism>
<evidence type="ECO:0000313" key="8">
    <source>
        <dbReference type="Proteomes" id="UP000657075"/>
    </source>
</evidence>
<dbReference type="InterPro" id="IPR027417">
    <property type="entry name" value="P-loop_NTPase"/>
</dbReference>
<reference evidence="7" key="1">
    <citation type="journal article" date="2014" name="Int. J. Syst. Evol. Microbiol.">
        <title>Complete genome sequence of Corynebacterium casei LMG S-19264T (=DSM 44701T), isolated from a smear-ripened cheese.</title>
        <authorList>
            <consortium name="US DOE Joint Genome Institute (JGI-PGF)"/>
            <person name="Walter F."/>
            <person name="Albersmeier A."/>
            <person name="Kalinowski J."/>
            <person name="Ruckert C."/>
        </authorList>
    </citation>
    <scope>NUCLEOTIDE SEQUENCE</scope>
    <source>
        <strain evidence="7">JCM 11219</strain>
    </source>
</reference>
<dbReference type="EMBL" id="BMNM01000003">
    <property type="protein sequence ID" value="GGI75187.1"/>
    <property type="molecule type" value="Genomic_DNA"/>
</dbReference>
<evidence type="ECO:0000256" key="1">
    <source>
        <dbReference type="ARBA" id="ARBA00007816"/>
    </source>
</evidence>
<dbReference type="PANTHER" id="PTHR42957:SF1">
    <property type="entry name" value="HELICASE MJ1565-RELATED"/>
    <property type="match status" value="1"/>
</dbReference>
<evidence type="ECO:0000256" key="2">
    <source>
        <dbReference type="ARBA" id="ARBA00034617"/>
    </source>
</evidence>
<feature type="domain" description="Helicase HerA central" evidence="5">
    <location>
        <begin position="138"/>
        <end position="396"/>
    </location>
</feature>
<name>A0A830E633_9CREN</name>
<gene>
    <name evidence="7" type="ORF">GCM10007112_09980</name>
    <name evidence="6" type="ORF">Vsou_14790</name>
</gene>
<evidence type="ECO:0000256" key="4">
    <source>
        <dbReference type="ARBA" id="ARBA00048988"/>
    </source>
</evidence>
<dbReference type="PANTHER" id="PTHR42957">
    <property type="entry name" value="HELICASE MJ1565-RELATED"/>
    <property type="match status" value="1"/>
</dbReference>
<sequence>MPVMTNEVGFIVNVENPLIYIASIKRNSGVNRYDYVYMPMRDYVNDREVNVNVLGQVLWVRREPYRIGADGYVADVLEDMPRDSIVEVVQARVMVLGYKYGDRIYMPRTTPAVGTPVYLADTGMVSEFVNVDPERALCIGRLSLRSTVPYCIDMNGLRRHLAIIASTGSGKTWSSIILIEELLRKGATVLVIDPHGEYTHIRNSVSRLGPQFVDRVTIISASEGGTGDLRYRINLLRVQPDVLADVAGVPRGASKIRYATYLLHSLVRAMVKYSGVRQLGTLDTMIRVINEFLEHNGNINIERLIKQYNASLSEEGRRKVDKILNEIRDLVDNKPNRALLVSTRVYLRKLRRIGLYTYWSLPLNDILRPSSVTIINLAGLNDEVQDHVVYHVLTRVFRARVNHVRNLPGPKYPFPVVVILEEAHRFAQPRAIKSTLSLGIISRIAGEGRKFGAYLVVITQRPSKVDPDVLSQCNSQIILRLVNQRDIMAVLSASEVLNEELGRLIPMLDVGEGIVVGPITPLPLVIRLRDRVLDYGGSDIDLSKAWGVVGAGVDDVRRGVEKALGTRVGVNGVLEALPLINEVSDVSMELGIIRGRVGGSYVEVRVNDNSWSCEACGSPYDPCPHVIALTAKAIKDGLLKVG</sequence>
<dbReference type="RefSeq" id="WP_229709767.1">
    <property type="nucleotide sequence ID" value="NZ_BMNM01000003.1"/>
</dbReference>
<comment type="similarity">
    <text evidence="1">Belongs to the HerA family.</text>
</comment>
<reference evidence="7" key="2">
    <citation type="submission" date="2020-09" db="EMBL/GenBank/DDBJ databases">
        <authorList>
            <person name="Sun Q."/>
            <person name="Ohkuma M."/>
        </authorList>
    </citation>
    <scope>NUCLEOTIDE SEQUENCE</scope>
    <source>
        <strain evidence="7">JCM 11219</strain>
    </source>
</reference>
<dbReference type="Gene3D" id="3.40.50.300">
    <property type="entry name" value="P-loop containing nucleotide triphosphate hydrolases"/>
    <property type="match status" value="2"/>
</dbReference>
<keyword evidence="9" id="KW-1185">Reference proteome</keyword>
<evidence type="ECO:0000313" key="9">
    <source>
        <dbReference type="Proteomes" id="UP001060771"/>
    </source>
</evidence>
<dbReference type="InterPro" id="IPR008571">
    <property type="entry name" value="HerA-like"/>
</dbReference>
<proteinExistence type="inferred from homology"/>